<evidence type="ECO:0000256" key="5">
    <source>
        <dbReference type="ARBA" id="ARBA00022840"/>
    </source>
</evidence>
<proteinExistence type="inferred from homology"/>
<gene>
    <name evidence="9" type="primary">rbsK</name>
    <name evidence="11" type="ORF">DS831_02895</name>
</gene>
<comment type="pathway">
    <text evidence="9">Carbohydrate metabolism; D-ribose degradation; D-ribose 5-phosphate from beta-D-ribopyranose: step 2/2.</text>
</comment>
<feature type="binding site" evidence="9">
    <location>
        <begin position="33"/>
        <end position="37"/>
    </location>
    <ligand>
        <name>substrate</name>
    </ligand>
</feature>
<keyword evidence="5 9" id="KW-0067">ATP-binding</keyword>
<evidence type="ECO:0000256" key="7">
    <source>
        <dbReference type="ARBA" id="ARBA00022958"/>
    </source>
</evidence>
<comment type="caution">
    <text evidence="11">The sequence shown here is derived from an EMBL/GenBank/DDBJ whole genome shotgun (WGS) entry which is preliminary data.</text>
</comment>
<dbReference type="PANTHER" id="PTHR10584">
    <property type="entry name" value="SUGAR KINASE"/>
    <property type="match status" value="1"/>
</dbReference>
<dbReference type="GO" id="GO:0046872">
    <property type="term" value="F:metal ion binding"/>
    <property type="evidence" value="ECO:0007669"/>
    <property type="project" value="UniProtKB-KW"/>
</dbReference>
<dbReference type="PRINTS" id="PR00990">
    <property type="entry name" value="RIBOKINASE"/>
</dbReference>
<dbReference type="AlphaFoldDB" id="A0A3R6ZEY0"/>
<dbReference type="Proteomes" id="UP000284109">
    <property type="component" value="Unassembled WGS sequence"/>
</dbReference>
<dbReference type="InterPro" id="IPR011611">
    <property type="entry name" value="PfkB_dom"/>
</dbReference>
<keyword evidence="4 9" id="KW-0418">Kinase</keyword>
<evidence type="ECO:0000256" key="1">
    <source>
        <dbReference type="ARBA" id="ARBA00022679"/>
    </source>
</evidence>
<evidence type="ECO:0000256" key="2">
    <source>
        <dbReference type="ARBA" id="ARBA00022723"/>
    </source>
</evidence>
<evidence type="ECO:0000256" key="9">
    <source>
        <dbReference type="HAMAP-Rule" id="MF_01987"/>
    </source>
</evidence>
<keyword evidence="12" id="KW-1185">Reference proteome</keyword>
<feature type="binding site" evidence="9">
    <location>
        <begin position="246"/>
        <end position="247"/>
    </location>
    <ligand>
        <name>ATP</name>
        <dbReference type="ChEBI" id="CHEBI:30616"/>
    </ligand>
</feature>
<dbReference type="SUPFAM" id="SSF53613">
    <property type="entry name" value="Ribokinase-like"/>
    <property type="match status" value="1"/>
</dbReference>
<dbReference type="GO" id="GO:0004747">
    <property type="term" value="F:ribokinase activity"/>
    <property type="evidence" value="ECO:0007669"/>
    <property type="project" value="UniProtKB-UniRule"/>
</dbReference>
<comment type="subunit">
    <text evidence="9">Homodimer.</text>
</comment>
<evidence type="ECO:0000256" key="3">
    <source>
        <dbReference type="ARBA" id="ARBA00022741"/>
    </source>
</evidence>
<dbReference type="GO" id="GO:0005524">
    <property type="term" value="F:ATP binding"/>
    <property type="evidence" value="ECO:0007669"/>
    <property type="project" value="UniProtKB-UniRule"/>
</dbReference>
<feature type="domain" description="Carbohydrate kinase PfkB" evidence="10">
    <location>
        <begin position="2"/>
        <end position="290"/>
    </location>
</feature>
<dbReference type="Gene3D" id="3.40.1190.20">
    <property type="match status" value="1"/>
</dbReference>
<feature type="binding site" evidence="9">
    <location>
        <position position="281"/>
    </location>
    <ligand>
        <name>K(+)</name>
        <dbReference type="ChEBI" id="CHEBI:29103"/>
    </ligand>
</feature>
<dbReference type="InterPro" id="IPR029056">
    <property type="entry name" value="Ribokinase-like"/>
</dbReference>
<dbReference type="CDD" id="cd01174">
    <property type="entry name" value="ribokinase"/>
    <property type="match status" value="1"/>
</dbReference>
<protein>
    <recommendedName>
        <fullName evidence="9">Ribokinase</fullName>
        <shortName evidence="9">RK</shortName>
        <ecNumber evidence="9">2.7.1.15</ecNumber>
    </recommendedName>
</protein>
<feature type="binding site" evidence="9">
    <location>
        <position position="283"/>
    </location>
    <ligand>
        <name>K(+)</name>
        <dbReference type="ChEBI" id="CHEBI:29103"/>
    </ligand>
</feature>
<dbReference type="InterPro" id="IPR011877">
    <property type="entry name" value="Ribokinase"/>
</dbReference>
<dbReference type="EMBL" id="QOCR01000001">
    <property type="protein sequence ID" value="RHW52425.1"/>
    <property type="molecule type" value="Genomic_DNA"/>
</dbReference>
<dbReference type="InterPro" id="IPR002139">
    <property type="entry name" value="Ribo/fructo_kinase"/>
</dbReference>
<feature type="binding site" evidence="9">
    <location>
        <position position="133"/>
    </location>
    <ligand>
        <name>substrate</name>
    </ligand>
</feature>
<dbReference type="HAMAP" id="MF_01987">
    <property type="entry name" value="Ribokinase"/>
    <property type="match status" value="1"/>
</dbReference>
<feature type="binding site" evidence="9">
    <location>
        <position position="243"/>
    </location>
    <ligand>
        <name>K(+)</name>
        <dbReference type="ChEBI" id="CHEBI:29103"/>
    </ligand>
</feature>
<dbReference type="GO" id="GO:0019303">
    <property type="term" value="P:D-ribose catabolic process"/>
    <property type="evidence" value="ECO:0007669"/>
    <property type="project" value="UniProtKB-UniRule"/>
</dbReference>
<dbReference type="GO" id="GO:0005829">
    <property type="term" value="C:cytosol"/>
    <property type="evidence" value="ECO:0007669"/>
    <property type="project" value="TreeGrafter"/>
</dbReference>
<evidence type="ECO:0000256" key="4">
    <source>
        <dbReference type="ARBA" id="ARBA00022777"/>
    </source>
</evidence>
<reference evidence="11 12" key="1">
    <citation type="submission" date="2018-07" db="EMBL/GenBank/DDBJ databases">
        <title>Genome sequences of six Lactobacillus spp. isolated from bumble bee guts.</title>
        <authorList>
            <person name="Motta E.V.S."/>
            <person name="Moran N.A."/>
        </authorList>
    </citation>
    <scope>NUCLEOTIDE SEQUENCE [LARGE SCALE GENOMIC DNA]</scope>
    <source>
        <strain evidence="11 12">BI-1.1</strain>
    </source>
</reference>
<keyword evidence="9" id="KW-0963">Cytoplasm</keyword>
<dbReference type="PANTHER" id="PTHR10584:SF166">
    <property type="entry name" value="RIBOKINASE"/>
    <property type="match status" value="1"/>
</dbReference>
<feature type="active site" description="Proton acceptor" evidence="9">
    <location>
        <position position="247"/>
    </location>
</feature>
<dbReference type="OrthoDB" id="9775849at2"/>
<evidence type="ECO:0000313" key="12">
    <source>
        <dbReference type="Proteomes" id="UP000284109"/>
    </source>
</evidence>
<sequence>MGAINMDILVHVDQYPKYGANVPAKNLEINVGGKGSNQAVAVAKQHVNQTLIGSIGNDDFGKQILSSLENSGVKTDNLIIKDDVQTGTAVAAVDNTGENTFMVVLGANNSITSSDIDAAMKNLNAKVFLVNLETSQESVLAALKIAKSKDMYIVLDPAPENSYFEESLKYADVVTPNKQETERITGVKVETIADGKKAAKIIANKGVKNVIVKLGESGNVLYESEKDLFTIIKATRVKAVNTVGAGDTFAGVLSAHLAKNPNNLVEAIEIASKAAAIKVSRSGGHDAIPTLEEINQFEY</sequence>
<keyword evidence="1 9" id="KW-0808">Transferase</keyword>
<keyword evidence="2 9" id="KW-0479">Metal-binding</keyword>
<keyword evidence="3 9" id="KW-0547">Nucleotide-binding</keyword>
<keyword evidence="7 9" id="KW-0630">Potassium</keyword>
<comment type="subcellular location">
    <subcellularLocation>
        <location evidence="9">Cytoplasm</location>
    </subcellularLocation>
</comment>
<organism evidence="11 12">
    <name type="scientific">Bombilactobacillus bombi</name>
    <dbReference type="NCBI Taxonomy" id="1303590"/>
    <lineage>
        <taxon>Bacteria</taxon>
        <taxon>Bacillati</taxon>
        <taxon>Bacillota</taxon>
        <taxon>Bacilli</taxon>
        <taxon>Lactobacillales</taxon>
        <taxon>Lactobacillaceae</taxon>
        <taxon>Bombilactobacillus</taxon>
    </lineage>
</organism>
<keyword evidence="8 9" id="KW-0119">Carbohydrate metabolism</keyword>
<feature type="binding site" evidence="9">
    <location>
        <position position="241"/>
    </location>
    <ligand>
        <name>K(+)</name>
        <dbReference type="ChEBI" id="CHEBI:29103"/>
    </ligand>
</feature>
<dbReference type="UniPathway" id="UPA00916">
    <property type="reaction ID" value="UER00889"/>
</dbReference>
<dbReference type="Pfam" id="PF00294">
    <property type="entry name" value="PfkB"/>
    <property type="match status" value="1"/>
</dbReference>
<feature type="binding site" evidence="9">
    <location>
        <begin position="5"/>
        <end position="7"/>
    </location>
    <ligand>
        <name>substrate</name>
    </ligand>
</feature>
<feature type="binding site" evidence="9">
    <location>
        <begin position="213"/>
        <end position="218"/>
    </location>
    <ligand>
        <name>ATP</name>
        <dbReference type="ChEBI" id="CHEBI:30616"/>
    </ligand>
</feature>
<comment type="caution">
    <text evidence="9">Lacks conserved residue(s) required for the propagation of feature annotation.</text>
</comment>
<feature type="binding site" evidence="9">
    <location>
        <position position="278"/>
    </location>
    <ligand>
        <name>K(+)</name>
        <dbReference type="ChEBI" id="CHEBI:29103"/>
    </ligand>
</feature>
<dbReference type="EC" id="2.7.1.15" evidence="9"/>
<name>A0A3R6ZEY0_9LACO</name>
<accession>A0A3R6ZEY0</accession>
<comment type="activity regulation">
    <text evidence="9">Activated by a monovalent cation that binds near, but not in, the active site. The most likely occupant of the site in vivo is potassium. Ion binding induces a conformational change that may alter substrate affinity.</text>
</comment>
<evidence type="ECO:0000256" key="8">
    <source>
        <dbReference type="ARBA" id="ARBA00023277"/>
    </source>
</evidence>
<comment type="catalytic activity">
    <reaction evidence="9">
        <text>D-ribose + ATP = D-ribose 5-phosphate + ADP + H(+)</text>
        <dbReference type="Rhea" id="RHEA:13697"/>
        <dbReference type="ChEBI" id="CHEBI:15378"/>
        <dbReference type="ChEBI" id="CHEBI:30616"/>
        <dbReference type="ChEBI" id="CHEBI:47013"/>
        <dbReference type="ChEBI" id="CHEBI:78346"/>
        <dbReference type="ChEBI" id="CHEBI:456216"/>
        <dbReference type="EC" id="2.7.1.15"/>
    </reaction>
</comment>
<keyword evidence="6 9" id="KW-0460">Magnesium</keyword>
<feature type="binding site" evidence="9">
    <location>
        <position position="247"/>
    </location>
    <ligand>
        <name>substrate</name>
    </ligand>
</feature>
<comment type="cofactor">
    <cofactor evidence="9">
        <name>Mg(2+)</name>
        <dbReference type="ChEBI" id="CHEBI:18420"/>
    </cofactor>
    <text evidence="9">Requires a divalent cation, most likely magnesium in vivo, as an electrophilic catalyst to aid phosphoryl group transfer. It is the chelate of the metal and the nucleotide that is the actual substrate.</text>
</comment>
<evidence type="ECO:0000259" key="10">
    <source>
        <dbReference type="Pfam" id="PF00294"/>
    </source>
</evidence>
<evidence type="ECO:0000256" key="6">
    <source>
        <dbReference type="ARBA" id="ARBA00022842"/>
    </source>
</evidence>
<comment type="function">
    <text evidence="9">Catalyzes the phosphorylation of ribose at O-5 in a reaction requiring ATP and magnesium. The resulting D-ribose-5-phosphate can then be used either for sythesis of nucleotides, histidine, and tryptophan, or as a component of the pentose phosphate pathway.</text>
</comment>
<feature type="binding site" evidence="9">
    <location>
        <position position="177"/>
    </location>
    <ligand>
        <name>ATP</name>
        <dbReference type="ChEBI" id="CHEBI:30616"/>
    </ligand>
</feature>
<evidence type="ECO:0000313" key="11">
    <source>
        <dbReference type="EMBL" id="RHW52425.1"/>
    </source>
</evidence>
<comment type="similarity">
    <text evidence="9">Belongs to the carbohydrate kinase PfkB family. Ribokinase subfamily.</text>
</comment>